<proteinExistence type="predicted"/>
<reference evidence="1" key="1">
    <citation type="journal article" date="2018" name="PLoS Negl. Trop. Dis.">
        <title>An insight into the salivary gland and fat body transcriptome of Panstrongylus lignarius (Hemiptera: Heteroptera), the main vector of Chagas disease in Peru.</title>
        <authorList>
            <person name="Nevoa J.C."/>
            <person name="Mendes M.T."/>
            <person name="da Silva M.V."/>
            <person name="Soares S.C."/>
            <person name="Oliveira C.J.F."/>
            <person name="Ribeiro J.M.C."/>
        </authorList>
    </citation>
    <scope>NUCLEOTIDE SEQUENCE</scope>
</reference>
<protein>
    <submittedName>
        <fullName evidence="1">Putative secreted protein</fullName>
    </submittedName>
</protein>
<name>A0A224XT49_9HEMI</name>
<accession>A0A224XT49</accession>
<dbReference type="AlphaFoldDB" id="A0A224XT49"/>
<sequence>MASKAFFRPSFTPLGFVVLSITFTSSETNLLTGSSISSVPFKPSSVTHLLTVLVCVVNVIAKMLFNTDKPSLVINFFLRASSKPNLLPFLSINKPVLVSRRPIDTASKASSSFPEDFTPIFFLIISFTSVLIKPCSWASSKLIYSLSNLKLPLSKLPLSIRTLRLLKSSPILRRPISNTEFIVTVDRNPASEAALKSKSPSDDL</sequence>
<dbReference type="EMBL" id="GFTR01003428">
    <property type="protein sequence ID" value="JAW12998.1"/>
    <property type="molecule type" value="Transcribed_RNA"/>
</dbReference>
<organism evidence="1">
    <name type="scientific">Panstrongylus lignarius</name>
    <dbReference type="NCBI Taxonomy" id="156445"/>
    <lineage>
        <taxon>Eukaryota</taxon>
        <taxon>Metazoa</taxon>
        <taxon>Ecdysozoa</taxon>
        <taxon>Arthropoda</taxon>
        <taxon>Hexapoda</taxon>
        <taxon>Insecta</taxon>
        <taxon>Pterygota</taxon>
        <taxon>Neoptera</taxon>
        <taxon>Paraneoptera</taxon>
        <taxon>Hemiptera</taxon>
        <taxon>Heteroptera</taxon>
        <taxon>Panheteroptera</taxon>
        <taxon>Cimicomorpha</taxon>
        <taxon>Reduviidae</taxon>
        <taxon>Triatominae</taxon>
        <taxon>Panstrongylus</taxon>
    </lineage>
</organism>
<evidence type="ECO:0000313" key="1">
    <source>
        <dbReference type="EMBL" id="JAW12998.1"/>
    </source>
</evidence>